<name>A0ACC0CB60_CATRO</name>
<dbReference type="EMBL" id="CM044701">
    <property type="protein sequence ID" value="KAI5682176.1"/>
    <property type="molecule type" value="Genomic_DNA"/>
</dbReference>
<evidence type="ECO:0000313" key="1">
    <source>
        <dbReference type="EMBL" id="KAI5682176.1"/>
    </source>
</evidence>
<organism evidence="1 2">
    <name type="scientific">Catharanthus roseus</name>
    <name type="common">Madagascar periwinkle</name>
    <name type="synonym">Vinca rosea</name>
    <dbReference type="NCBI Taxonomy" id="4058"/>
    <lineage>
        <taxon>Eukaryota</taxon>
        <taxon>Viridiplantae</taxon>
        <taxon>Streptophyta</taxon>
        <taxon>Embryophyta</taxon>
        <taxon>Tracheophyta</taxon>
        <taxon>Spermatophyta</taxon>
        <taxon>Magnoliopsida</taxon>
        <taxon>eudicotyledons</taxon>
        <taxon>Gunneridae</taxon>
        <taxon>Pentapetalae</taxon>
        <taxon>asterids</taxon>
        <taxon>lamiids</taxon>
        <taxon>Gentianales</taxon>
        <taxon>Apocynaceae</taxon>
        <taxon>Rauvolfioideae</taxon>
        <taxon>Vinceae</taxon>
        <taxon>Catharanthinae</taxon>
        <taxon>Catharanthus</taxon>
    </lineage>
</organism>
<proteinExistence type="predicted"/>
<reference evidence="2" key="1">
    <citation type="journal article" date="2023" name="Nat. Plants">
        <title>Single-cell RNA sequencing provides a high-resolution roadmap for understanding the multicellular compartmentation of specialized metabolism.</title>
        <authorList>
            <person name="Sun S."/>
            <person name="Shen X."/>
            <person name="Li Y."/>
            <person name="Li Y."/>
            <person name="Wang S."/>
            <person name="Li R."/>
            <person name="Zhang H."/>
            <person name="Shen G."/>
            <person name="Guo B."/>
            <person name="Wei J."/>
            <person name="Xu J."/>
            <person name="St-Pierre B."/>
            <person name="Chen S."/>
            <person name="Sun C."/>
        </authorList>
    </citation>
    <scope>NUCLEOTIDE SEQUENCE [LARGE SCALE GENOMIC DNA]</scope>
</reference>
<evidence type="ECO:0000313" key="2">
    <source>
        <dbReference type="Proteomes" id="UP001060085"/>
    </source>
</evidence>
<sequence length="409" mass="46798">MNWNLLDHLILRCPLIKSIWFLSNWQLTLEPFGSSDARRWFEMKMVLFWELGPGNNRYVKRLGLRLWLLNLPSGRGKWERIFLQIDGDALFIIQALKINQSRVPWCSMLIEEGKNFLRSWPDSVVSYAPRYSNFLAHNLASWAKDNFYVGYLSPSMIPHVVLSDRIGTSHVTPEQDGLDGLNGFDASVSILKEIIGQFDAAIVKVLDKSRVFNWHLNVLTGIERSPPITFFGLVLFCTRFMEGCGCQFFFDGISTSVGATLHVFFKILHKLGLTKNFHSLQISCNSPHIHDRFITIGWINCCLPHSFILNNDGVSRILPFHWGSIQILPFHWGLMVPVVLAEAKDIQYGLKLVSCLGFSDIQVQCDSMLLVQIFTSKARTPWALDRLFKEISQLLYNFPCLDYSCLQGS</sequence>
<dbReference type="Proteomes" id="UP001060085">
    <property type="component" value="Linkage Group LG01"/>
</dbReference>
<gene>
    <name evidence="1" type="ORF">M9H77_03404</name>
</gene>
<comment type="caution">
    <text evidence="1">The sequence shown here is derived from an EMBL/GenBank/DDBJ whole genome shotgun (WGS) entry which is preliminary data.</text>
</comment>
<protein>
    <submittedName>
        <fullName evidence="1">Uncharacterized protein</fullName>
    </submittedName>
</protein>
<accession>A0ACC0CB60</accession>
<keyword evidence="2" id="KW-1185">Reference proteome</keyword>